<dbReference type="RefSeq" id="WP_021329693.1">
    <property type="nucleotide sequence ID" value="NZ_AUZJ01000013.1"/>
</dbReference>
<dbReference type="GO" id="GO:0022857">
    <property type="term" value="F:transmembrane transporter activity"/>
    <property type="evidence" value="ECO:0007669"/>
    <property type="project" value="TreeGrafter"/>
</dbReference>
<dbReference type="InterPro" id="IPR004681">
    <property type="entry name" value="TRAP_DctM"/>
</dbReference>
<dbReference type="AlphaFoldDB" id="U1FPG8"/>
<keyword evidence="6 7" id="KW-0472">Membrane</keyword>
<evidence type="ECO:0000256" key="4">
    <source>
        <dbReference type="ARBA" id="ARBA00022692"/>
    </source>
</evidence>
<dbReference type="GO" id="GO:0005886">
    <property type="term" value="C:plasma membrane"/>
    <property type="evidence" value="ECO:0007669"/>
    <property type="project" value="UniProtKB-SubCell"/>
</dbReference>
<evidence type="ECO:0000313" key="12">
    <source>
        <dbReference type="Proteomes" id="UP000016646"/>
    </source>
</evidence>
<keyword evidence="5 7" id="KW-1133">Transmembrane helix</keyword>
<keyword evidence="3" id="KW-0997">Cell inner membrane</keyword>
<feature type="transmembrane region" description="Helical" evidence="7">
    <location>
        <begin position="170"/>
        <end position="191"/>
    </location>
</feature>
<dbReference type="Proteomes" id="UP000016412">
    <property type="component" value="Unassembled WGS sequence"/>
</dbReference>
<sequence length="428" mass="46295">MNLIPLLIVFILFMLNVPIGFALIGGSMTYFLFMSNNMPPQFVLQNFISGIESFPLLAIPFFIFAGVIMNYSGISKRLMHFADLLVGHLPGGLGQVNVVLSALMGGISGSANADAAMQCKILVPEMEKRGFPMPFSASITATSSIIPTIIPPGIMLILYSMVARVSVGKIFMAGYLPGLVITACLMLSVHIESIKHNYGRTREKMASGKEIVRGAGAAVLALILPLVIIMGLRQGVFTPTEGGAIACFYCTLVGMLAYRELHIKDFIPILRETVNSTAQVMFIIVGANLFGMYLSYERIPHMIAQAVLSISANKYVFLILINIFLFIVGMFVEGGPAIIIIAPLLVPILNTLKIDLVHFGIVMTLNMAIGGLTPPFGSMIFVVSSLLKVSIWDFLKANTPFLLASIAALLIITYIPAISLWLPTLLGM</sequence>
<evidence type="ECO:0000313" key="11">
    <source>
        <dbReference type="Proteomes" id="UP000016412"/>
    </source>
</evidence>
<evidence type="ECO:0000256" key="5">
    <source>
        <dbReference type="ARBA" id="ARBA00022989"/>
    </source>
</evidence>
<feature type="transmembrane region" description="Helical" evidence="7">
    <location>
        <begin position="401"/>
        <end position="422"/>
    </location>
</feature>
<dbReference type="EMBL" id="AUZJ01000013">
    <property type="protein sequence ID" value="ERF61391.1"/>
    <property type="molecule type" value="Genomic_DNA"/>
</dbReference>
<feature type="transmembrane region" description="Helical" evidence="7">
    <location>
        <begin position="278"/>
        <end position="296"/>
    </location>
</feature>
<keyword evidence="2" id="KW-1003">Cell membrane</keyword>
<dbReference type="EMBL" id="AVQI01000020">
    <property type="protein sequence ID" value="ERK04590.1"/>
    <property type="molecule type" value="Genomic_DNA"/>
</dbReference>
<evidence type="ECO:0000256" key="1">
    <source>
        <dbReference type="ARBA" id="ARBA00004429"/>
    </source>
</evidence>
<comment type="caution">
    <text evidence="9">The sequence shown here is derived from an EMBL/GenBank/DDBJ whole genome shotgun (WGS) entry which is preliminary data.</text>
</comment>
<dbReference type="PANTHER" id="PTHR33362:SF4">
    <property type="entry name" value="2,3-DIKETO-L-GULONATE TRAP TRANSPORTER LARGE PERMEASE PROTEIN YIAN"/>
    <property type="match status" value="1"/>
</dbReference>
<feature type="transmembrane region" description="Helical" evidence="7">
    <location>
        <begin position="211"/>
        <end position="230"/>
    </location>
</feature>
<accession>U1FPG8</accession>
<reference evidence="11 12" key="1">
    <citation type="submission" date="2013-08" db="EMBL/GenBank/DDBJ databases">
        <authorList>
            <person name="Durkin A.S."/>
            <person name="Haft D.R."/>
            <person name="McCorrison J."/>
            <person name="Torralba M."/>
            <person name="Gillis M."/>
            <person name="Haft D.H."/>
            <person name="Methe B."/>
            <person name="Sutton G."/>
            <person name="Nelson K.E."/>
        </authorList>
    </citation>
    <scope>NUCLEOTIDE SEQUENCE [LARGE SCALE GENOMIC DNA]</scope>
    <source>
        <strain evidence="10 12">ATCC 35536</strain>
        <strain evidence="9 11">VPI DR56BR1116</strain>
    </source>
</reference>
<dbReference type="STRING" id="1125725.HMPREF1325_2189"/>
<name>U1FPG8_TRESO</name>
<dbReference type="Proteomes" id="UP000016646">
    <property type="component" value="Unassembled WGS sequence"/>
</dbReference>
<dbReference type="PATRIC" id="fig|1125725.3.peg.636"/>
<proteinExistence type="predicted"/>
<evidence type="ECO:0000313" key="9">
    <source>
        <dbReference type="EMBL" id="ERF61391.1"/>
    </source>
</evidence>
<keyword evidence="4 7" id="KW-0812">Transmembrane</keyword>
<dbReference type="PANTHER" id="PTHR33362">
    <property type="entry name" value="SIALIC ACID TRAP TRANSPORTER PERMEASE PROTEIN SIAT-RELATED"/>
    <property type="match status" value="1"/>
</dbReference>
<evidence type="ECO:0000256" key="7">
    <source>
        <dbReference type="SAM" id="Phobius"/>
    </source>
</evidence>
<keyword evidence="12" id="KW-1185">Reference proteome</keyword>
<feature type="transmembrane region" description="Helical" evidence="7">
    <location>
        <begin position="7"/>
        <end position="33"/>
    </location>
</feature>
<dbReference type="OrthoDB" id="370245at2"/>
<feature type="transmembrane region" description="Helical" evidence="7">
    <location>
        <begin position="242"/>
        <end position="258"/>
    </location>
</feature>
<feature type="domain" description="TRAP C4-dicarboxylate transport system permease DctM subunit" evidence="8">
    <location>
        <begin position="7"/>
        <end position="418"/>
    </location>
</feature>
<dbReference type="PIRSF" id="PIRSF006066">
    <property type="entry name" value="HI0050"/>
    <property type="match status" value="1"/>
</dbReference>
<dbReference type="Pfam" id="PF06808">
    <property type="entry name" value="DctM"/>
    <property type="match status" value="1"/>
</dbReference>
<protein>
    <submittedName>
        <fullName evidence="9">TRAP transporter, DctM subunit</fullName>
    </submittedName>
</protein>
<evidence type="ECO:0000313" key="10">
    <source>
        <dbReference type="EMBL" id="ERK04590.1"/>
    </source>
</evidence>
<dbReference type="InterPro" id="IPR010656">
    <property type="entry name" value="DctM"/>
</dbReference>
<feature type="transmembrane region" description="Helical" evidence="7">
    <location>
        <begin position="356"/>
        <end position="381"/>
    </location>
</feature>
<dbReference type="NCBIfam" id="TIGR00786">
    <property type="entry name" value="dctM"/>
    <property type="match status" value="1"/>
</dbReference>
<feature type="transmembrane region" description="Helical" evidence="7">
    <location>
        <begin position="135"/>
        <end position="158"/>
    </location>
</feature>
<organism evidence="9 11">
    <name type="scientific">Treponema socranskii subsp. socranskii VPI DR56BR1116 = ATCC 35536</name>
    <dbReference type="NCBI Taxonomy" id="1125725"/>
    <lineage>
        <taxon>Bacteria</taxon>
        <taxon>Pseudomonadati</taxon>
        <taxon>Spirochaetota</taxon>
        <taxon>Spirochaetia</taxon>
        <taxon>Spirochaetales</taxon>
        <taxon>Treponemataceae</taxon>
        <taxon>Treponema</taxon>
    </lineage>
</organism>
<feature type="transmembrane region" description="Helical" evidence="7">
    <location>
        <begin position="316"/>
        <end position="349"/>
    </location>
</feature>
<evidence type="ECO:0000259" key="8">
    <source>
        <dbReference type="Pfam" id="PF06808"/>
    </source>
</evidence>
<dbReference type="eggNOG" id="COG1593">
    <property type="taxonomic scope" value="Bacteria"/>
</dbReference>
<evidence type="ECO:0000256" key="3">
    <source>
        <dbReference type="ARBA" id="ARBA00022519"/>
    </source>
</evidence>
<gene>
    <name evidence="10" type="ORF">HMPREF0860_0767</name>
    <name evidence="9" type="ORF">HMPREF1325_2189</name>
</gene>
<evidence type="ECO:0000256" key="6">
    <source>
        <dbReference type="ARBA" id="ARBA00023136"/>
    </source>
</evidence>
<feature type="transmembrane region" description="Helical" evidence="7">
    <location>
        <begin position="53"/>
        <end position="71"/>
    </location>
</feature>
<comment type="subcellular location">
    <subcellularLocation>
        <location evidence="1">Cell inner membrane</location>
        <topology evidence="1">Multi-pass membrane protein</topology>
    </subcellularLocation>
</comment>
<evidence type="ECO:0000256" key="2">
    <source>
        <dbReference type="ARBA" id="ARBA00022475"/>
    </source>
</evidence>